<name>A0A0C2CVM3_9BILA</name>
<dbReference type="OrthoDB" id="5807900at2759"/>
<dbReference type="EMBL" id="KN740133">
    <property type="protein sequence ID" value="KIH53902.1"/>
    <property type="molecule type" value="Genomic_DNA"/>
</dbReference>
<evidence type="ECO:0000313" key="3">
    <source>
        <dbReference type="Proteomes" id="UP000054047"/>
    </source>
</evidence>
<keyword evidence="1" id="KW-0472">Membrane</keyword>
<feature type="transmembrane region" description="Helical" evidence="1">
    <location>
        <begin position="52"/>
        <end position="78"/>
    </location>
</feature>
<sequence>LQHDDLHPTVGRASSSIGVMDNATELNDTASLLTHAALDCNKVDDYFLVPRFWLVVVFGVTISVISILFNSFIFVVFATSKQHRCVF</sequence>
<keyword evidence="3" id="KW-1185">Reference proteome</keyword>
<dbReference type="AlphaFoldDB" id="A0A0C2CVM3"/>
<gene>
    <name evidence="2" type="ORF">ANCDUO_15955</name>
</gene>
<keyword evidence="1" id="KW-1133">Transmembrane helix</keyword>
<evidence type="ECO:0000313" key="2">
    <source>
        <dbReference type="EMBL" id="KIH53902.1"/>
    </source>
</evidence>
<protein>
    <submittedName>
        <fullName evidence="2">Uncharacterized protein</fullName>
    </submittedName>
</protein>
<feature type="non-terminal residue" evidence="2">
    <location>
        <position position="1"/>
    </location>
</feature>
<proteinExistence type="predicted"/>
<organism evidence="2 3">
    <name type="scientific">Ancylostoma duodenale</name>
    <dbReference type="NCBI Taxonomy" id="51022"/>
    <lineage>
        <taxon>Eukaryota</taxon>
        <taxon>Metazoa</taxon>
        <taxon>Ecdysozoa</taxon>
        <taxon>Nematoda</taxon>
        <taxon>Chromadorea</taxon>
        <taxon>Rhabditida</taxon>
        <taxon>Rhabditina</taxon>
        <taxon>Rhabditomorpha</taxon>
        <taxon>Strongyloidea</taxon>
        <taxon>Ancylostomatidae</taxon>
        <taxon>Ancylostomatinae</taxon>
        <taxon>Ancylostoma</taxon>
    </lineage>
</organism>
<reference evidence="2 3" key="1">
    <citation type="submission" date="2013-12" db="EMBL/GenBank/DDBJ databases">
        <title>Draft genome of the parsitic nematode Ancylostoma duodenale.</title>
        <authorList>
            <person name="Mitreva M."/>
        </authorList>
    </citation>
    <scope>NUCLEOTIDE SEQUENCE [LARGE SCALE GENOMIC DNA]</scope>
    <source>
        <strain evidence="2 3">Zhejiang</strain>
    </source>
</reference>
<keyword evidence="1" id="KW-0812">Transmembrane</keyword>
<dbReference type="Proteomes" id="UP000054047">
    <property type="component" value="Unassembled WGS sequence"/>
</dbReference>
<accession>A0A0C2CVM3</accession>
<evidence type="ECO:0000256" key="1">
    <source>
        <dbReference type="SAM" id="Phobius"/>
    </source>
</evidence>